<comment type="caution">
    <text evidence="2">The sequence shown here is derived from an EMBL/GenBank/DDBJ whole genome shotgun (WGS) entry which is preliminary data.</text>
</comment>
<reference evidence="2 3" key="1">
    <citation type="journal article" date="2017" name="Int. J. Parasitol.">
        <title>The genome of the protozoan parasite Cystoisospora suis and a reverse vaccinology approach to identify vaccine candidates.</title>
        <authorList>
            <person name="Palmieri N."/>
            <person name="Shrestha A."/>
            <person name="Ruttkowski B."/>
            <person name="Beck T."/>
            <person name="Vogl C."/>
            <person name="Tomley F."/>
            <person name="Blake D.P."/>
            <person name="Joachim A."/>
        </authorList>
    </citation>
    <scope>NUCLEOTIDE SEQUENCE [LARGE SCALE GENOMIC DNA]</scope>
    <source>
        <strain evidence="2 3">Wien I</strain>
    </source>
</reference>
<dbReference type="RefSeq" id="XP_067922857.1">
    <property type="nucleotide sequence ID" value="XM_068065162.1"/>
</dbReference>
<dbReference type="VEuPathDB" id="ToxoDB:CSUI_004981"/>
<name>A0A2C6KZJ5_9APIC</name>
<organism evidence="2 3">
    <name type="scientific">Cystoisospora suis</name>
    <dbReference type="NCBI Taxonomy" id="483139"/>
    <lineage>
        <taxon>Eukaryota</taxon>
        <taxon>Sar</taxon>
        <taxon>Alveolata</taxon>
        <taxon>Apicomplexa</taxon>
        <taxon>Conoidasida</taxon>
        <taxon>Coccidia</taxon>
        <taxon>Eucoccidiorida</taxon>
        <taxon>Eimeriorina</taxon>
        <taxon>Sarcocystidae</taxon>
        <taxon>Cystoisospora</taxon>
    </lineage>
</organism>
<dbReference type="Proteomes" id="UP000221165">
    <property type="component" value="Unassembled WGS sequence"/>
</dbReference>
<feature type="region of interest" description="Disordered" evidence="1">
    <location>
        <begin position="131"/>
        <end position="188"/>
    </location>
</feature>
<feature type="region of interest" description="Disordered" evidence="1">
    <location>
        <begin position="209"/>
        <end position="272"/>
    </location>
</feature>
<feature type="compositionally biased region" description="Polar residues" evidence="1">
    <location>
        <begin position="217"/>
        <end position="231"/>
    </location>
</feature>
<keyword evidence="3" id="KW-1185">Reference proteome</keyword>
<protein>
    <submittedName>
        <fullName evidence="2">Uncharacterized protein</fullName>
    </submittedName>
</protein>
<dbReference type="EMBL" id="MIGC01002388">
    <property type="protein sequence ID" value="PHJ21173.1"/>
    <property type="molecule type" value="Genomic_DNA"/>
</dbReference>
<feature type="compositionally biased region" description="Polar residues" evidence="1">
    <location>
        <begin position="179"/>
        <end position="188"/>
    </location>
</feature>
<feature type="compositionally biased region" description="Basic and acidic residues" evidence="1">
    <location>
        <begin position="168"/>
        <end position="177"/>
    </location>
</feature>
<evidence type="ECO:0000256" key="1">
    <source>
        <dbReference type="SAM" id="MobiDB-lite"/>
    </source>
</evidence>
<feature type="compositionally biased region" description="Basic and acidic residues" evidence="1">
    <location>
        <begin position="232"/>
        <end position="249"/>
    </location>
</feature>
<gene>
    <name evidence="2" type="ORF">CSUI_004981</name>
</gene>
<evidence type="ECO:0000313" key="3">
    <source>
        <dbReference type="Proteomes" id="UP000221165"/>
    </source>
</evidence>
<accession>A0A2C6KZJ5</accession>
<feature type="compositionally biased region" description="Polar residues" evidence="1">
    <location>
        <begin position="254"/>
        <end position="272"/>
    </location>
</feature>
<feature type="non-terminal residue" evidence="2">
    <location>
        <position position="272"/>
    </location>
</feature>
<sequence>MASPTSGLCSLIYPSGNFSPVSEPYSPTRQQYDRSGSTICAATEGAIIHRISSSKDERVATCVHPFATVRPAGHQRAHFGSALGYQSPAARYSPTHSGMTFSPSYTTEHPTAADQQCNSFIPVTQRDSLSIASGNRRTVGDLEHRPHAPEEMAGTPQCYYFESPGTVSHDRSGEAHVQEPQTSCSTRGQVKLPGAAAAVQDCFFPSHGQTPRFDSRSPGSPSQCYQSSQKECSPEDPRFRAHAHEKDAADAGTSDWNTRNCQDNSGVTAEVK</sequence>
<dbReference type="GeneID" id="94428373"/>
<dbReference type="AlphaFoldDB" id="A0A2C6KZJ5"/>
<evidence type="ECO:0000313" key="2">
    <source>
        <dbReference type="EMBL" id="PHJ21173.1"/>
    </source>
</evidence>
<proteinExistence type="predicted"/>
<feature type="compositionally biased region" description="Basic and acidic residues" evidence="1">
    <location>
        <begin position="138"/>
        <end position="150"/>
    </location>
</feature>